<keyword evidence="3" id="KW-1185">Reference proteome</keyword>
<dbReference type="Proteomes" id="UP000240883">
    <property type="component" value="Unassembled WGS sequence"/>
</dbReference>
<reference evidence="2 3" key="1">
    <citation type="journal article" date="2018" name="Front. Microbiol.">
        <title>Genome-Wide Analysis of Corynespora cassiicola Leaf Fall Disease Putative Effectors.</title>
        <authorList>
            <person name="Lopez D."/>
            <person name="Ribeiro S."/>
            <person name="Label P."/>
            <person name="Fumanal B."/>
            <person name="Venisse J.S."/>
            <person name="Kohler A."/>
            <person name="de Oliveira R.R."/>
            <person name="Labutti K."/>
            <person name="Lipzen A."/>
            <person name="Lail K."/>
            <person name="Bauer D."/>
            <person name="Ohm R.A."/>
            <person name="Barry K.W."/>
            <person name="Spatafora J."/>
            <person name="Grigoriev I.V."/>
            <person name="Martin F.M."/>
            <person name="Pujade-Renaud V."/>
        </authorList>
    </citation>
    <scope>NUCLEOTIDE SEQUENCE [LARGE SCALE GENOMIC DNA]</scope>
    <source>
        <strain evidence="2 3">Philippines</strain>
    </source>
</reference>
<evidence type="ECO:0000313" key="3">
    <source>
        <dbReference type="Proteomes" id="UP000240883"/>
    </source>
</evidence>
<sequence>MASAILSDEKLTETPEEYDEVVSSVNVTLFEEDDYKSRLTPAALSHSPPPEPQAGTGDTTASRTVELRVGQEKQHVGILYGQELWNSVYDCLKQLCPPVTEGGFMCLDQGKACKIEGIWFEGGKNLDKREGGESLILRAYGSHIPPEMDDLRHNMLRMLAGMWKVESETYTNQKLTKLQTSNIFDGGFNVMANVAEFNSVHVDGYIIEAVLEFRRTPVTGRYSCPAAIDGITYFLDDNVRSDFAKAIGINKKDLGSYTACSVPLYFKPLGG</sequence>
<gene>
    <name evidence="2" type="ORF">BS50DRAFT_624089</name>
</gene>
<dbReference type="EMBL" id="KZ678140">
    <property type="protein sequence ID" value="PSN63329.1"/>
    <property type="molecule type" value="Genomic_DNA"/>
</dbReference>
<protein>
    <submittedName>
        <fullName evidence="2">Uncharacterized protein</fullName>
    </submittedName>
</protein>
<feature type="region of interest" description="Disordered" evidence="1">
    <location>
        <begin position="38"/>
        <end position="61"/>
    </location>
</feature>
<evidence type="ECO:0000256" key="1">
    <source>
        <dbReference type="SAM" id="MobiDB-lite"/>
    </source>
</evidence>
<dbReference type="AlphaFoldDB" id="A0A2T2ND69"/>
<evidence type="ECO:0000313" key="2">
    <source>
        <dbReference type="EMBL" id="PSN63329.1"/>
    </source>
</evidence>
<name>A0A2T2ND69_CORCC</name>
<organism evidence="2 3">
    <name type="scientific">Corynespora cassiicola Philippines</name>
    <dbReference type="NCBI Taxonomy" id="1448308"/>
    <lineage>
        <taxon>Eukaryota</taxon>
        <taxon>Fungi</taxon>
        <taxon>Dikarya</taxon>
        <taxon>Ascomycota</taxon>
        <taxon>Pezizomycotina</taxon>
        <taxon>Dothideomycetes</taxon>
        <taxon>Pleosporomycetidae</taxon>
        <taxon>Pleosporales</taxon>
        <taxon>Corynesporascaceae</taxon>
        <taxon>Corynespora</taxon>
    </lineage>
</organism>
<accession>A0A2T2ND69</accession>
<proteinExistence type="predicted"/>